<keyword evidence="10" id="KW-0418">Kinase</keyword>
<dbReference type="FunFam" id="1.10.510.10:FF:000513">
    <property type="entry name" value="Protein NSP-INTERACTING KINASE 2"/>
    <property type="match status" value="1"/>
</dbReference>
<keyword evidence="11" id="KW-1185">Reference proteome</keyword>
<evidence type="ECO:0000256" key="5">
    <source>
        <dbReference type="ARBA" id="ARBA00022989"/>
    </source>
</evidence>
<evidence type="ECO:0000256" key="7">
    <source>
        <dbReference type="SAM" id="Phobius"/>
    </source>
</evidence>
<dbReference type="PROSITE" id="PS50011">
    <property type="entry name" value="PROTEIN_KINASE_DOM"/>
    <property type="match status" value="1"/>
</dbReference>
<proteinExistence type="predicted"/>
<dbReference type="Pfam" id="PF07714">
    <property type="entry name" value="PK_Tyr_Ser-Thr"/>
    <property type="match status" value="1"/>
</dbReference>
<keyword evidence="2" id="KW-0433">Leucine-rich repeat</keyword>
<dbReference type="InterPro" id="IPR000719">
    <property type="entry name" value="Prot_kinase_dom"/>
</dbReference>
<dbReference type="FunFam" id="3.80.10.10:FF:000379">
    <property type="entry name" value="Protein NSP-INTERACTING KINASE 2"/>
    <property type="match status" value="1"/>
</dbReference>
<dbReference type="PANTHER" id="PTHR48007:SF65">
    <property type="entry name" value="OS01G0577600 PROTEIN"/>
    <property type="match status" value="1"/>
</dbReference>
<evidence type="ECO:0000256" key="3">
    <source>
        <dbReference type="ARBA" id="ARBA00022692"/>
    </source>
</evidence>
<keyword evidence="10" id="KW-0808">Transferase</keyword>
<dbReference type="Gene3D" id="3.80.10.10">
    <property type="entry name" value="Ribonuclease Inhibitor"/>
    <property type="match status" value="2"/>
</dbReference>
<evidence type="ECO:0000256" key="1">
    <source>
        <dbReference type="ARBA" id="ARBA00004370"/>
    </source>
</evidence>
<dbReference type="InterPro" id="IPR001245">
    <property type="entry name" value="Ser-Thr/Tyr_kinase_cat_dom"/>
</dbReference>
<dbReference type="Gene3D" id="3.30.200.20">
    <property type="entry name" value="Phosphorylase Kinase, domain 1"/>
    <property type="match status" value="1"/>
</dbReference>
<organism evidence="10 11">
    <name type="scientific">Senna tora</name>
    <dbReference type="NCBI Taxonomy" id="362788"/>
    <lineage>
        <taxon>Eukaryota</taxon>
        <taxon>Viridiplantae</taxon>
        <taxon>Streptophyta</taxon>
        <taxon>Embryophyta</taxon>
        <taxon>Tracheophyta</taxon>
        <taxon>Spermatophyta</taxon>
        <taxon>Magnoliopsida</taxon>
        <taxon>eudicotyledons</taxon>
        <taxon>Gunneridae</taxon>
        <taxon>Pentapetalae</taxon>
        <taxon>rosids</taxon>
        <taxon>fabids</taxon>
        <taxon>Fabales</taxon>
        <taxon>Fabaceae</taxon>
        <taxon>Caesalpinioideae</taxon>
        <taxon>Cassia clade</taxon>
        <taxon>Senna</taxon>
    </lineage>
</organism>
<name>A0A834SWA2_9FABA</name>
<dbReference type="SUPFAM" id="SSF52058">
    <property type="entry name" value="L domain-like"/>
    <property type="match status" value="1"/>
</dbReference>
<comment type="subcellular location">
    <subcellularLocation>
        <location evidence="1">Membrane</location>
    </subcellularLocation>
</comment>
<dbReference type="EMBL" id="JAAIUW010000011">
    <property type="protein sequence ID" value="KAF7810166.1"/>
    <property type="molecule type" value="Genomic_DNA"/>
</dbReference>
<dbReference type="InterPro" id="IPR046959">
    <property type="entry name" value="PRK1-6/SRF4-like"/>
</dbReference>
<gene>
    <name evidence="10" type="ORF">G2W53_036909</name>
</gene>
<dbReference type="FunFam" id="3.30.200.20:FF:000371">
    <property type="entry name" value="Protein NSP-INTERACTING KINASE 2"/>
    <property type="match status" value="1"/>
</dbReference>
<dbReference type="GO" id="GO:0004672">
    <property type="term" value="F:protein kinase activity"/>
    <property type="evidence" value="ECO:0007669"/>
    <property type="project" value="InterPro"/>
</dbReference>
<feature type="signal peptide" evidence="8">
    <location>
        <begin position="1"/>
        <end position="25"/>
    </location>
</feature>
<evidence type="ECO:0000256" key="4">
    <source>
        <dbReference type="ARBA" id="ARBA00022737"/>
    </source>
</evidence>
<feature type="chain" id="PRO_5032552177" evidence="8">
    <location>
        <begin position="26"/>
        <end position="685"/>
    </location>
</feature>
<feature type="transmembrane region" description="Helical" evidence="7">
    <location>
        <begin position="310"/>
        <end position="331"/>
    </location>
</feature>
<keyword evidence="5 7" id="KW-1133">Transmembrane helix</keyword>
<dbReference type="InterPro" id="IPR011009">
    <property type="entry name" value="Kinase-like_dom_sf"/>
</dbReference>
<keyword evidence="3 7" id="KW-0812">Transmembrane</keyword>
<dbReference type="GO" id="GO:0016020">
    <property type="term" value="C:membrane"/>
    <property type="evidence" value="ECO:0007669"/>
    <property type="project" value="UniProtKB-SubCell"/>
</dbReference>
<accession>A0A834SWA2</accession>
<dbReference type="Pfam" id="PF13855">
    <property type="entry name" value="LRR_8"/>
    <property type="match status" value="1"/>
</dbReference>
<dbReference type="InterPro" id="IPR001611">
    <property type="entry name" value="Leu-rich_rpt"/>
</dbReference>
<dbReference type="InterPro" id="IPR013210">
    <property type="entry name" value="LRR_N_plant-typ"/>
</dbReference>
<evidence type="ECO:0000256" key="8">
    <source>
        <dbReference type="SAM" id="SignalP"/>
    </source>
</evidence>
<dbReference type="GO" id="GO:0005524">
    <property type="term" value="F:ATP binding"/>
    <property type="evidence" value="ECO:0007669"/>
    <property type="project" value="InterPro"/>
</dbReference>
<dbReference type="InterPro" id="IPR032675">
    <property type="entry name" value="LRR_dom_sf"/>
</dbReference>
<evidence type="ECO:0000256" key="2">
    <source>
        <dbReference type="ARBA" id="ARBA00022614"/>
    </source>
</evidence>
<feature type="domain" description="Protein kinase" evidence="9">
    <location>
        <begin position="410"/>
        <end position="680"/>
    </location>
</feature>
<keyword evidence="8" id="KW-0732">Signal</keyword>
<evidence type="ECO:0000256" key="6">
    <source>
        <dbReference type="ARBA" id="ARBA00023136"/>
    </source>
</evidence>
<dbReference type="AlphaFoldDB" id="A0A834SWA2"/>
<keyword evidence="4" id="KW-0677">Repeat</keyword>
<evidence type="ECO:0000259" key="9">
    <source>
        <dbReference type="PROSITE" id="PS50011"/>
    </source>
</evidence>
<evidence type="ECO:0000313" key="10">
    <source>
        <dbReference type="EMBL" id="KAF7810166.1"/>
    </source>
</evidence>
<reference evidence="10" key="1">
    <citation type="submission" date="2020-09" db="EMBL/GenBank/DDBJ databases">
        <title>Genome-Enabled Discovery of Anthraquinone Biosynthesis in Senna tora.</title>
        <authorList>
            <person name="Kang S.-H."/>
            <person name="Pandey R.P."/>
            <person name="Lee C.-M."/>
            <person name="Sim J.-S."/>
            <person name="Jeong J.-T."/>
            <person name="Choi B.-S."/>
            <person name="Jung M."/>
            <person name="Ginzburg D."/>
            <person name="Zhao K."/>
            <person name="Won S.Y."/>
            <person name="Oh T.-J."/>
            <person name="Yu Y."/>
            <person name="Kim N.-H."/>
            <person name="Lee O.R."/>
            <person name="Lee T.-H."/>
            <person name="Bashyal P."/>
            <person name="Kim T.-S."/>
            <person name="Lee W.-H."/>
            <person name="Kawkins C."/>
            <person name="Kim C.-K."/>
            <person name="Kim J.S."/>
            <person name="Ahn B.O."/>
            <person name="Rhee S.Y."/>
            <person name="Sohng J.K."/>
        </authorList>
    </citation>
    <scope>NUCLEOTIDE SEQUENCE</scope>
    <source>
        <tissue evidence="10">Leaf</tissue>
    </source>
</reference>
<dbReference type="PANTHER" id="PTHR48007">
    <property type="entry name" value="LEUCINE-RICH REPEAT RECEPTOR-LIKE PROTEIN KINASE PXC1"/>
    <property type="match status" value="1"/>
</dbReference>
<evidence type="ECO:0000313" key="11">
    <source>
        <dbReference type="Proteomes" id="UP000634136"/>
    </source>
</evidence>
<dbReference type="Proteomes" id="UP000634136">
    <property type="component" value="Unassembled WGS sequence"/>
</dbReference>
<comment type="caution">
    <text evidence="10">The sequence shown here is derived from an EMBL/GenBank/DDBJ whole genome shotgun (WGS) entry which is preliminary data.</text>
</comment>
<protein>
    <submittedName>
        <fullName evidence="10">Protein NSP-INTERACTING KINASE 2</fullName>
    </submittedName>
</protein>
<dbReference type="Gene3D" id="1.10.510.10">
    <property type="entry name" value="Transferase(Phosphotransferase) domain 1"/>
    <property type="match status" value="1"/>
</dbReference>
<keyword evidence="6 7" id="KW-0472">Membrane</keyword>
<dbReference type="Pfam" id="PF08263">
    <property type="entry name" value="LRRNT_2"/>
    <property type="match status" value="1"/>
</dbReference>
<dbReference type="Pfam" id="PF00560">
    <property type="entry name" value="LRR_1"/>
    <property type="match status" value="2"/>
</dbReference>
<sequence length="685" mass="75489">MNPLPFLLLLFFLLLAFPCPQPVRGNVELRALMELKSSLDPEGKLLDSWTSEGDPCGGSFLGIACNEHRKVANISLQGKGLSGWVSPAVAELKCLSGLYLHYNDLSGEIPREISNLTELLDLYLNVNNLSGNIPPQIGIMPSLQVLQLGYNQLVGTIPKEMGYMKQLRVLALQRNNLTGPIPLSLGNLSRLRMLNLSFNNFYGAIPATLATIADLEVLDVQNNSLSGFVPSALKRLKDKFQGANNLGLCGLGFPTLKACNKDQDQKINQLDTSNLSTKSTPPKNFPEPANFQLHCNHTHCSKSRRFPQTVIVASVITITITIIGAGFLTFIRYRRNKQRIRNTSESSVGQFSPDQPKELYKRSPSPLVNLEYYNGWDPMAEGQNGSGSAHEYLNRYRFNVDEVESATQYFSEANLLGKSKLSAVYKGILRDGSLVAIRSISVACCKTEEDEFVSGLNLLTSLRHENLVRLRGFCCSRSRGECFLIYDLAPKGDLSQYLDTEDGSGNSVLEWSKRVSIIKGIAKGIGYLHSSETNKPTIVHQNISVEKVVLDHQFNSLIMDAGLPKLLADDVVFSALKVSAAMGYLAPEYITTGRFTEKSDIYAFGVIVLQVVSGKKTIGGSIRMAVESFRFDDFVDTNLKGRYAKSEAAMLAKLAIACTHELPDQRPTMVEVIQELNAFPAQHSS</sequence>
<dbReference type="OrthoDB" id="676979at2759"/>
<dbReference type="SUPFAM" id="SSF56112">
    <property type="entry name" value="Protein kinase-like (PK-like)"/>
    <property type="match status" value="1"/>
</dbReference>